<feature type="compositionally biased region" description="Polar residues" evidence="2">
    <location>
        <begin position="151"/>
        <end position="164"/>
    </location>
</feature>
<gene>
    <name evidence="3" type="ORF">CAAN4_F18470</name>
</gene>
<dbReference type="PANTHER" id="PTHR31996">
    <property type="entry name" value="COILED-COIL DOMAIN-CONTAINING PROTEIN 115"/>
    <property type="match status" value="1"/>
</dbReference>
<dbReference type="InterPro" id="IPR040357">
    <property type="entry name" value="Vma22/CCDC115"/>
</dbReference>
<accession>A0ABP0EI34</accession>
<feature type="region of interest" description="Disordered" evidence="2">
    <location>
        <begin position="139"/>
        <end position="180"/>
    </location>
</feature>
<name>A0ABP0EI34_9ASCO</name>
<dbReference type="Pfam" id="PF21730">
    <property type="entry name" value="Vma22_CCDC115"/>
    <property type="match status" value="1"/>
</dbReference>
<organism evidence="3 4">
    <name type="scientific">[Candida] anglica</name>
    <dbReference type="NCBI Taxonomy" id="148631"/>
    <lineage>
        <taxon>Eukaryota</taxon>
        <taxon>Fungi</taxon>
        <taxon>Dikarya</taxon>
        <taxon>Ascomycota</taxon>
        <taxon>Saccharomycotina</taxon>
        <taxon>Pichiomycetes</taxon>
        <taxon>Debaryomycetaceae</taxon>
        <taxon>Kurtzmaniella</taxon>
    </lineage>
</organism>
<sequence>MAMIDAIIKDLSSALEDVSIKEDGVIPKDEFVLVDSGDQISTEIDLKMVQLLELIDQYEVLTNGDYRLNFINGSLNLSRANYNTGSLSKKFGPESYDLRSYNACKTIEVIKGHFKLVDNLKIQKEKDLLESEKKTDKTVQSTEIEVKESEPTSTTTNLAKPTSLKNRKQSKKQKDNTITTTDEQLNKLKDPITQFGGLVPYQLRQSQQFFQSWLENAMTIVNLQSQINKLVADITEQEVISGGGTDK</sequence>
<evidence type="ECO:0000313" key="4">
    <source>
        <dbReference type="Proteomes" id="UP001497600"/>
    </source>
</evidence>
<protein>
    <recommendedName>
        <fullName evidence="1">Vacuolar ATPase assembly protein VMA22</fullName>
    </recommendedName>
</protein>
<dbReference type="PANTHER" id="PTHR31996:SF2">
    <property type="entry name" value="COILED-COIL DOMAIN-CONTAINING PROTEIN 115"/>
    <property type="match status" value="1"/>
</dbReference>
<reference evidence="3 4" key="1">
    <citation type="submission" date="2024-01" db="EMBL/GenBank/DDBJ databases">
        <authorList>
            <consortium name="Genoscope - CEA"/>
            <person name="William W."/>
        </authorList>
    </citation>
    <scope>NUCLEOTIDE SEQUENCE [LARGE SCALE GENOMIC DNA]</scope>
    <source>
        <strain evidence="3 4">29B2s-10</strain>
    </source>
</reference>
<dbReference type="Proteomes" id="UP001497600">
    <property type="component" value="Chromosome F"/>
</dbReference>
<proteinExistence type="predicted"/>
<evidence type="ECO:0000256" key="2">
    <source>
        <dbReference type="SAM" id="MobiDB-lite"/>
    </source>
</evidence>
<evidence type="ECO:0000256" key="1">
    <source>
        <dbReference type="ARBA" id="ARBA00093634"/>
    </source>
</evidence>
<dbReference type="EMBL" id="OZ004258">
    <property type="protein sequence ID" value="CAK7914879.1"/>
    <property type="molecule type" value="Genomic_DNA"/>
</dbReference>
<keyword evidence="4" id="KW-1185">Reference proteome</keyword>
<evidence type="ECO:0000313" key="3">
    <source>
        <dbReference type="EMBL" id="CAK7914879.1"/>
    </source>
</evidence>